<accession>K9DEQ6</accession>
<dbReference type="PATRIC" id="fig|883126.3.peg.1632"/>
<dbReference type="EMBL" id="AGZI01000017">
    <property type="protein sequence ID" value="EKU83209.1"/>
    <property type="molecule type" value="Genomic_DNA"/>
</dbReference>
<evidence type="ECO:0000313" key="1">
    <source>
        <dbReference type="EMBL" id="EKU83209.1"/>
    </source>
</evidence>
<dbReference type="eggNOG" id="ENOG50332W2">
    <property type="taxonomic scope" value="Bacteria"/>
</dbReference>
<gene>
    <name evidence="1" type="ORF">HMPREF9710_01607</name>
</gene>
<evidence type="ECO:0008006" key="3">
    <source>
        <dbReference type="Google" id="ProtNLM"/>
    </source>
</evidence>
<evidence type="ECO:0000313" key="2">
    <source>
        <dbReference type="Proteomes" id="UP000009874"/>
    </source>
</evidence>
<comment type="caution">
    <text evidence="1">The sequence shown here is derived from an EMBL/GenBank/DDBJ whole genome shotgun (WGS) entry which is preliminary data.</text>
</comment>
<reference evidence="1 2" key="1">
    <citation type="submission" date="2012-09" db="EMBL/GenBank/DDBJ databases">
        <title>The Genome Sequence of Massilia timonae CCUG 45783.</title>
        <authorList>
            <consortium name="The Broad Institute Genome Sequencing Platform"/>
            <person name="Earl A."/>
            <person name="Ward D."/>
            <person name="Feldgarden M."/>
            <person name="Gevers D."/>
            <person name="Huys G."/>
            <person name="Walker B."/>
            <person name="Young S.K."/>
            <person name="Zeng Q."/>
            <person name="Gargeya S."/>
            <person name="Fitzgerald M."/>
            <person name="Haas B."/>
            <person name="Abouelleil A."/>
            <person name="Alvarado L."/>
            <person name="Arachchi H.M."/>
            <person name="Berlin A.M."/>
            <person name="Chapman S.B."/>
            <person name="Goldberg J."/>
            <person name="Griggs A."/>
            <person name="Gujja S."/>
            <person name="Hansen M."/>
            <person name="Howarth C."/>
            <person name="Imamovic A."/>
            <person name="Larimer J."/>
            <person name="McCowen C."/>
            <person name="Montmayeur A."/>
            <person name="Murphy C."/>
            <person name="Neiman D."/>
            <person name="Pearson M."/>
            <person name="Priest M."/>
            <person name="Roberts A."/>
            <person name="Saif S."/>
            <person name="Shea T."/>
            <person name="Sisk P."/>
            <person name="Sykes S."/>
            <person name="Wortman J."/>
            <person name="Nusbaum C."/>
            <person name="Birren B."/>
        </authorList>
    </citation>
    <scope>NUCLEOTIDE SEQUENCE [LARGE SCALE GENOMIC DNA]</scope>
    <source>
        <strain evidence="1 2">CCUG 45783</strain>
    </source>
</reference>
<protein>
    <recommendedName>
        <fullName evidence="3">Lipoprotein</fullName>
    </recommendedName>
</protein>
<name>K9DEQ6_9BURK</name>
<sequence length="285" mass="31213">MAIRSLRVRMSAALPTLCMLLAGCESNPLYQGYSADALTLNHYEDNLVTKLVTAPKGGGEALITRPCFSRTADEACTIQRNQMVSALVIASEYECLEHRRSIYGRDAAWNITLGTMTNLFAGAASVVTYQKHRPIFAALALFSNSERSLVNETVYKQMLITAVDKKIMELREQKMVAIHASLKLPMSGYSASEALRDVVLFHSTCSFMTGLQKALEEGTQTSDEARAAKARESRIARLNATLTTLDLEYKSKSDPDRSSPAGLKLVERINAVADALEAEIIAKSP</sequence>
<dbReference type="AlphaFoldDB" id="K9DEQ6"/>
<proteinExistence type="predicted"/>
<dbReference type="RefSeq" id="WP_005665476.1">
    <property type="nucleotide sequence ID" value="NZ_JH992922.1"/>
</dbReference>
<dbReference type="OrthoDB" id="7572412at2"/>
<organism evidence="1 2">
    <name type="scientific">Massilia timonae CCUG 45783</name>
    <dbReference type="NCBI Taxonomy" id="883126"/>
    <lineage>
        <taxon>Bacteria</taxon>
        <taxon>Pseudomonadati</taxon>
        <taxon>Pseudomonadota</taxon>
        <taxon>Betaproteobacteria</taxon>
        <taxon>Burkholderiales</taxon>
        <taxon>Oxalobacteraceae</taxon>
        <taxon>Telluria group</taxon>
        <taxon>Massilia</taxon>
    </lineage>
</organism>
<dbReference type="PROSITE" id="PS51257">
    <property type="entry name" value="PROKAR_LIPOPROTEIN"/>
    <property type="match status" value="1"/>
</dbReference>
<dbReference type="HOGENOM" id="CLU_975938_0_0_4"/>
<keyword evidence="2" id="KW-1185">Reference proteome</keyword>
<dbReference type="Proteomes" id="UP000009874">
    <property type="component" value="Unassembled WGS sequence"/>
</dbReference>